<proteinExistence type="inferred from homology"/>
<dbReference type="SUPFAM" id="SSF46894">
    <property type="entry name" value="C-terminal effector domain of the bipartite response regulators"/>
    <property type="match status" value="1"/>
</dbReference>
<dbReference type="Proteomes" id="UP000007030">
    <property type="component" value="Chromosome"/>
</dbReference>
<keyword evidence="4" id="KW-0804">Transcription</keyword>
<dbReference type="InterPro" id="IPR001867">
    <property type="entry name" value="OmpR/PhoB-type_DNA-bd"/>
</dbReference>
<dbReference type="HOGENOM" id="CLU_453359_0_0_0"/>
<dbReference type="InterPro" id="IPR003018">
    <property type="entry name" value="GAF"/>
</dbReference>
<dbReference type="PROSITE" id="PS51755">
    <property type="entry name" value="OMPR_PHOB"/>
    <property type="match status" value="1"/>
</dbReference>
<dbReference type="SUPFAM" id="SSF55781">
    <property type="entry name" value="GAF domain-like"/>
    <property type="match status" value="1"/>
</dbReference>
<dbReference type="Pfam" id="PF00486">
    <property type="entry name" value="Trans_reg_C"/>
    <property type="match status" value="1"/>
</dbReference>
<dbReference type="Pfam" id="PF03704">
    <property type="entry name" value="BTAD"/>
    <property type="match status" value="1"/>
</dbReference>
<evidence type="ECO:0000313" key="8">
    <source>
        <dbReference type="EMBL" id="AEB12582.1"/>
    </source>
</evidence>
<dbReference type="Gene3D" id="3.30.450.40">
    <property type="match status" value="1"/>
</dbReference>
<dbReference type="GO" id="GO:0003677">
    <property type="term" value="F:DNA binding"/>
    <property type="evidence" value="ECO:0007669"/>
    <property type="project" value="UniProtKB-UniRule"/>
</dbReference>
<keyword evidence="3 5" id="KW-0238">DNA-binding</keyword>
<dbReference type="GO" id="GO:0000160">
    <property type="term" value="P:phosphorelay signal transduction system"/>
    <property type="evidence" value="ECO:0007669"/>
    <property type="project" value="InterPro"/>
</dbReference>
<dbReference type="KEGG" id="mhd:Marky_1851"/>
<dbReference type="eggNOG" id="COG3629">
    <property type="taxonomic scope" value="Bacteria"/>
</dbReference>
<dbReference type="PROSITE" id="PS50112">
    <property type="entry name" value="PAS"/>
    <property type="match status" value="1"/>
</dbReference>
<dbReference type="InterPro" id="IPR029016">
    <property type="entry name" value="GAF-like_dom_sf"/>
</dbReference>
<organism evidence="8 9">
    <name type="scientific">Marinithermus hydrothermalis (strain DSM 14884 / JCM 11576 / T1)</name>
    <dbReference type="NCBI Taxonomy" id="869210"/>
    <lineage>
        <taxon>Bacteria</taxon>
        <taxon>Thermotogati</taxon>
        <taxon>Deinococcota</taxon>
        <taxon>Deinococci</taxon>
        <taxon>Thermales</taxon>
        <taxon>Thermaceae</taxon>
        <taxon>Marinithermus</taxon>
    </lineage>
</organism>
<evidence type="ECO:0000259" key="6">
    <source>
        <dbReference type="PROSITE" id="PS50112"/>
    </source>
</evidence>
<dbReference type="AlphaFoldDB" id="F2NR04"/>
<evidence type="ECO:0000256" key="4">
    <source>
        <dbReference type="ARBA" id="ARBA00023163"/>
    </source>
</evidence>
<dbReference type="SUPFAM" id="SSF48452">
    <property type="entry name" value="TPR-like"/>
    <property type="match status" value="1"/>
</dbReference>
<gene>
    <name evidence="8" type="ordered locus">Marky_1851</name>
</gene>
<dbReference type="OrthoDB" id="134985at2"/>
<dbReference type="SMART" id="SM00862">
    <property type="entry name" value="Trans_reg_C"/>
    <property type="match status" value="1"/>
</dbReference>
<dbReference type="RefSeq" id="WP_013704628.1">
    <property type="nucleotide sequence ID" value="NC_015387.1"/>
</dbReference>
<reference evidence="8 9" key="1">
    <citation type="journal article" date="2012" name="Stand. Genomic Sci.">
        <title>Complete genome sequence of the aerobic, heterotroph Marinithermus hydrothermalis type strain (T1(T)) from a deep-sea hydrothermal vent chimney.</title>
        <authorList>
            <person name="Copeland A."/>
            <person name="Gu W."/>
            <person name="Yasawong M."/>
            <person name="Lapidus A."/>
            <person name="Lucas S."/>
            <person name="Deshpande S."/>
            <person name="Pagani I."/>
            <person name="Tapia R."/>
            <person name="Cheng J.F."/>
            <person name="Goodwin L.A."/>
            <person name="Pitluck S."/>
            <person name="Liolios K."/>
            <person name="Ivanova N."/>
            <person name="Mavromatis K."/>
            <person name="Mikhailova N."/>
            <person name="Pati A."/>
            <person name="Chen A."/>
            <person name="Palaniappan K."/>
            <person name="Land M."/>
            <person name="Pan C."/>
            <person name="Brambilla E.M."/>
            <person name="Rohde M."/>
            <person name="Tindall B.J."/>
            <person name="Sikorski J."/>
            <person name="Goker M."/>
            <person name="Detter J.C."/>
            <person name="Bristow J."/>
            <person name="Eisen J.A."/>
            <person name="Markowitz V."/>
            <person name="Hugenholtz P."/>
            <person name="Kyrpides N.C."/>
            <person name="Klenk H.P."/>
            <person name="Woyke T."/>
        </authorList>
    </citation>
    <scope>NUCLEOTIDE SEQUENCE [LARGE SCALE GENOMIC DNA]</scope>
    <source>
        <strain evidence="9">DSM 14884 / JCM 11576 / T1</strain>
    </source>
</reference>
<accession>F2NR04</accession>
<dbReference type="Pfam" id="PF01590">
    <property type="entry name" value="GAF"/>
    <property type="match status" value="1"/>
</dbReference>
<dbReference type="SMART" id="SM01043">
    <property type="entry name" value="BTAD"/>
    <property type="match status" value="1"/>
</dbReference>
<keyword evidence="2" id="KW-0805">Transcription regulation</keyword>
<dbReference type="STRING" id="869210.Marky_1851"/>
<dbReference type="EMBL" id="CP002630">
    <property type="protein sequence ID" value="AEB12582.1"/>
    <property type="molecule type" value="Genomic_DNA"/>
</dbReference>
<dbReference type="PANTHER" id="PTHR35807">
    <property type="entry name" value="TRANSCRIPTIONAL REGULATOR REDD-RELATED"/>
    <property type="match status" value="1"/>
</dbReference>
<protein>
    <submittedName>
        <fullName evidence="8">PAS/PAC sensor protein</fullName>
    </submittedName>
</protein>
<dbReference type="InterPro" id="IPR036388">
    <property type="entry name" value="WH-like_DNA-bd_sf"/>
</dbReference>
<dbReference type="InterPro" id="IPR016032">
    <property type="entry name" value="Sig_transdc_resp-reg_C-effctor"/>
</dbReference>
<feature type="DNA-binding region" description="OmpR/PhoB-type" evidence="5">
    <location>
        <begin position="403"/>
        <end position="510"/>
    </location>
</feature>
<name>F2NR04_MARHT</name>
<feature type="domain" description="PAS" evidence="6">
    <location>
        <begin position="1"/>
        <end position="35"/>
    </location>
</feature>
<evidence type="ECO:0000256" key="1">
    <source>
        <dbReference type="ARBA" id="ARBA00005820"/>
    </source>
</evidence>
<evidence type="ECO:0000256" key="5">
    <source>
        <dbReference type="PROSITE-ProRule" id="PRU01091"/>
    </source>
</evidence>
<evidence type="ECO:0000259" key="7">
    <source>
        <dbReference type="PROSITE" id="PS51755"/>
    </source>
</evidence>
<dbReference type="Gene3D" id="1.10.10.10">
    <property type="entry name" value="Winged helix-like DNA-binding domain superfamily/Winged helix DNA-binding domain"/>
    <property type="match status" value="1"/>
</dbReference>
<dbReference type="PANTHER" id="PTHR35807:SF2">
    <property type="entry name" value="TRANSCRIPTIONAL ACTIVATOR DOMAIN"/>
    <property type="match status" value="1"/>
</dbReference>
<evidence type="ECO:0000313" key="9">
    <source>
        <dbReference type="Proteomes" id="UP000007030"/>
    </source>
</evidence>
<keyword evidence="9" id="KW-1185">Reference proteome</keyword>
<dbReference type="InterPro" id="IPR051677">
    <property type="entry name" value="AfsR-DnrI-RedD_regulator"/>
</dbReference>
<dbReference type="eggNOG" id="COG2203">
    <property type="taxonomic scope" value="Bacteria"/>
</dbReference>
<dbReference type="InterPro" id="IPR000014">
    <property type="entry name" value="PAS"/>
</dbReference>
<evidence type="ECO:0000256" key="2">
    <source>
        <dbReference type="ARBA" id="ARBA00023015"/>
    </source>
</evidence>
<dbReference type="InterPro" id="IPR011990">
    <property type="entry name" value="TPR-like_helical_dom_sf"/>
</dbReference>
<dbReference type="GO" id="GO:0006355">
    <property type="term" value="P:regulation of DNA-templated transcription"/>
    <property type="evidence" value="ECO:0007669"/>
    <property type="project" value="InterPro"/>
</dbReference>
<feature type="domain" description="OmpR/PhoB-type" evidence="7">
    <location>
        <begin position="403"/>
        <end position="510"/>
    </location>
</feature>
<dbReference type="InterPro" id="IPR005158">
    <property type="entry name" value="BTAD"/>
</dbReference>
<sequence length="656" mass="74174">MGSMAWRLDWEGRILQITPEGAERLGFRVEEALGRRCAEVTQGTDAFGRPLCARCPVLRELGQGAYEASTTVTVRGRRFRCRAVAHEAIEVEFSPSRHPDPSEVLSSLAWAVRYLTATPERFFQTLGVFLGVVRRAARMEAVELFLADPKQRYLGLTAHEGAHPSAFFEQPWFTFGNGYPGIVALERTPIVTHELGRDPRYLRRKVKALGYATYISYPLELPHGLIGVLNLASRDAARDEREALELLERIAPLLASGLYTVLTRLGEAQLLSALQALRRGQEGAGLQALLEQTARFAQARFVILRTRAGQQFASREVRQAACPHLETCPVWEGRLLTVRGVGAACPHVRSGALRYCIPVWSGEEVVAVESVYFARSPAPPTAPLVPLMWLERLALEALTTPKPAVAAAPEAPWLEIETLGRFVVRRAGRVLSPRDFGRRKAWQLLKILVAHWKRPLHREELAERLWPEAPPEQAVRHLHVLVHALRKGLEPDPRSPRVIKSEGETYRFDPEVPYFLDVERFETLVREGDRKEGPAALEAYRQALELYRGEFMAEEVYSDWCDLDRSYYREQAQRALAGTAEILERLGRAREAIAAYRRMLTLDPWREEAYRGLLRILVREGERAEARAVFEAYRRHMRQEGLPVDEALAQLVEVGA</sequence>
<dbReference type="Gene3D" id="1.25.40.10">
    <property type="entry name" value="Tetratricopeptide repeat domain"/>
    <property type="match status" value="1"/>
</dbReference>
<evidence type="ECO:0000256" key="3">
    <source>
        <dbReference type="ARBA" id="ARBA00023125"/>
    </source>
</evidence>
<comment type="similarity">
    <text evidence="1">Belongs to the AfsR/DnrI/RedD regulatory family.</text>
</comment>